<proteinExistence type="predicted"/>
<feature type="compositionally biased region" description="Polar residues" evidence="3">
    <location>
        <begin position="578"/>
        <end position="595"/>
    </location>
</feature>
<evidence type="ECO:0000256" key="3">
    <source>
        <dbReference type="SAM" id="MobiDB-lite"/>
    </source>
</evidence>
<feature type="region of interest" description="Disordered" evidence="3">
    <location>
        <begin position="414"/>
        <end position="449"/>
    </location>
</feature>
<feature type="region of interest" description="Disordered" evidence="3">
    <location>
        <begin position="529"/>
        <end position="665"/>
    </location>
</feature>
<feature type="region of interest" description="Disordered" evidence="3">
    <location>
        <begin position="474"/>
        <end position="507"/>
    </location>
</feature>
<dbReference type="Pfam" id="PF00867">
    <property type="entry name" value="XPG_I"/>
    <property type="match status" value="1"/>
</dbReference>
<dbReference type="PRINTS" id="PR00853">
    <property type="entry name" value="XPGRADSUPER"/>
</dbReference>
<dbReference type="CDD" id="cd09870">
    <property type="entry name" value="PIN_YEN1"/>
    <property type="match status" value="1"/>
</dbReference>
<dbReference type="Pfam" id="PF00752">
    <property type="entry name" value="XPG_N"/>
    <property type="match status" value="1"/>
</dbReference>
<dbReference type="SMART" id="SM00485">
    <property type="entry name" value="XPGN"/>
    <property type="match status" value="1"/>
</dbReference>
<feature type="compositionally biased region" description="Basic residues" evidence="3">
    <location>
        <begin position="830"/>
        <end position="841"/>
    </location>
</feature>
<dbReference type="InterPro" id="IPR006085">
    <property type="entry name" value="XPG_DNA_repair_N"/>
</dbReference>
<dbReference type="GO" id="GO:0008821">
    <property type="term" value="F:crossover junction DNA endonuclease activity"/>
    <property type="evidence" value="ECO:0007669"/>
    <property type="project" value="InterPro"/>
</dbReference>
<dbReference type="AlphaFoldDB" id="A0A5C3Q4V9"/>
<dbReference type="SMART" id="SM00484">
    <property type="entry name" value="XPGI"/>
    <property type="match status" value="1"/>
</dbReference>
<gene>
    <name evidence="6" type="ORF">BDV98DRAFT_607926</name>
</gene>
<dbReference type="Pfam" id="PF18380">
    <property type="entry name" value="GEN1_C"/>
    <property type="match status" value="1"/>
</dbReference>
<dbReference type="InterPro" id="IPR029060">
    <property type="entry name" value="PIN-like_dom_sf"/>
</dbReference>
<evidence type="ECO:0000256" key="2">
    <source>
        <dbReference type="ARBA" id="ARBA00022801"/>
    </source>
</evidence>
<dbReference type="GO" id="GO:0017108">
    <property type="term" value="F:5'-flap endonuclease activity"/>
    <property type="evidence" value="ECO:0007669"/>
    <property type="project" value="TreeGrafter"/>
</dbReference>
<dbReference type="SUPFAM" id="SSF88723">
    <property type="entry name" value="PIN domain-like"/>
    <property type="match status" value="1"/>
</dbReference>
<dbReference type="InterPro" id="IPR037316">
    <property type="entry name" value="Yen1_H3TH"/>
</dbReference>
<evidence type="ECO:0000313" key="6">
    <source>
        <dbReference type="EMBL" id="TFK97012.1"/>
    </source>
</evidence>
<dbReference type="OrthoDB" id="2959108at2759"/>
<dbReference type="InterPro" id="IPR036279">
    <property type="entry name" value="5-3_exonuclease_C_sf"/>
</dbReference>
<feature type="compositionally biased region" description="Low complexity" evidence="3">
    <location>
        <begin position="778"/>
        <end position="825"/>
    </location>
</feature>
<protein>
    <recommendedName>
        <fullName evidence="8">XPG-I domain-containing protein</fullName>
    </recommendedName>
</protein>
<dbReference type="Proteomes" id="UP000305067">
    <property type="component" value="Unassembled WGS sequence"/>
</dbReference>
<keyword evidence="2" id="KW-0378">Hydrolase</keyword>
<sequence length="888" mass="97233">MGVPGLWKVLESASQSRSLTELAVDGFVNNRQYQGYRIGIDTSIWFFHAEGGKEGENPHLRTLFFRCCTLMHAPFLPVFVFDGPHRPQLKRGQAINRQKQNALTPSVKEMISAFGYEWRQAPGEAEAELAYLNMTGQIDAILSDDVDTFLFGATTVIRNPSISLPSNMANPALNCAGKKDVNWSRVFTFPHATLPGLTREGLVMFAILSGGDYQSGLDGCGPKIANGLARTGLAMRLYQIASSDTRDEVALAQWREDLKLELATNASGFLPKKCVALSRKIPDDFPPADVLAAYLNPITSKTHRAGKHSNTPLTWSKDPDLGKIAALCERSFEWGYREKLIHRFRTLLWPWIALRYIRRVSLDPGSGGCELGKLFVGVTLSRNHASTNNLLEYRVTIDPSSFVALAESGLLGIRHAPDDDDDGSDDGGDEEEKARKKSGSPPPEPGQPMLIWVPAVMVERVRLEVVDVFLEKKRAKERKKGAVRTKSTVSATTTTAASTTNTETTTTRKRLIKAHPMFDEDEASPLMVDELPPVVTKPKRKPAPTTMKDAYATVKPSVATSTKPPPRKAPVPKARNPSDTLNTYDTSHDTSGPSRDTSRPSRDTLGTSRDTLERVHSPPITQYPPPSPPSSPPKSLRSRIDDHFPSSSSSTRAPGGWRKSLSTGTMPLTSAWPLTRVIAPFPMVLEDRDINLEDVDLEPQPGPSRARSVLPSSSTPTDPFLLPVFNQSPTKVFDDLELDDHTGGGFDMDDFDLEEGGQSFLMHGGGGFSPPRMNNFFTRTTSSPARTTITTSSSDTRAFTRTTSSSSSKHGRQSSTSSVGSVGSSIQRPAAKKSRQKHGGGRHGNVQKIQYEQVGDVIEISDDSEDEGWGGAGKMQRRMIHEDVIDLT</sequence>
<reference evidence="6 7" key="1">
    <citation type="journal article" date="2019" name="Nat. Ecol. Evol.">
        <title>Megaphylogeny resolves global patterns of mushroom evolution.</title>
        <authorList>
            <person name="Varga T."/>
            <person name="Krizsan K."/>
            <person name="Foldi C."/>
            <person name="Dima B."/>
            <person name="Sanchez-Garcia M."/>
            <person name="Sanchez-Ramirez S."/>
            <person name="Szollosi G.J."/>
            <person name="Szarkandi J.G."/>
            <person name="Papp V."/>
            <person name="Albert L."/>
            <person name="Andreopoulos W."/>
            <person name="Angelini C."/>
            <person name="Antonin V."/>
            <person name="Barry K.W."/>
            <person name="Bougher N.L."/>
            <person name="Buchanan P."/>
            <person name="Buyck B."/>
            <person name="Bense V."/>
            <person name="Catcheside P."/>
            <person name="Chovatia M."/>
            <person name="Cooper J."/>
            <person name="Damon W."/>
            <person name="Desjardin D."/>
            <person name="Finy P."/>
            <person name="Geml J."/>
            <person name="Haridas S."/>
            <person name="Hughes K."/>
            <person name="Justo A."/>
            <person name="Karasinski D."/>
            <person name="Kautmanova I."/>
            <person name="Kiss B."/>
            <person name="Kocsube S."/>
            <person name="Kotiranta H."/>
            <person name="LaButti K.M."/>
            <person name="Lechner B.E."/>
            <person name="Liimatainen K."/>
            <person name="Lipzen A."/>
            <person name="Lukacs Z."/>
            <person name="Mihaltcheva S."/>
            <person name="Morgado L.N."/>
            <person name="Niskanen T."/>
            <person name="Noordeloos M.E."/>
            <person name="Ohm R.A."/>
            <person name="Ortiz-Santana B."/>
            <person name="Ovrebo C."/>
            <person name="Racz N."/>
            <person name="Riley R."/>
            <person name="Savchenko A."/>
            <person name="Shiryaev A."/>
            <person name="Soop K."/>
            <person name="Spirin V."/>
            <person name="Szebenyi C."/>
            <person name="Tomsovsky M."/>
            <person name="Tulloss R.E."/>
            <person name="Uehling J."/>
            <person name="Grigoriev I.V."/>
            <person name="Vagvolgyi C."/>
            <person name="Papp T."/>
            <person name="Martin F.M."/>
            <person name="Miettinen O."/>
            <person name="Hibbett D.S."/>
            <person name="Nagy L.G."/>
        </authorList>
    </citation>
    <scope>NUCLEOTIDE SEQUENCE [LARGE SCALE GENOMIC DNA]</scope>
    <source>
        <strain evidence="6 7">CBS 309.79</strain>
    </source>
</reference>
<evidence type="ECO:0000259" key="4">
    <source>
        <dbReference type="SMART" id="SM00484"/>
    </source>
</evidence>
<feature type="region of interest" description="Disordered" evidence="3">
    <location>
        <begin position="771"/>
        <end position="874"/>
    </location>
</feature>
<dbReference type="PANTHER" id="PTHR11081:SF75">
    <property type="entry name" value="ENDONUCLEASE, PUTATIVE (AFU_ORTHOLOGUE AFUA_3G13260)-RELATED"/>
    <property type="match status" value="1"/>
</dbReference>
<dbReference type="Gene3D" id="1.10.150.20">
    <property type="entry name" value="5' to 3' exonuclease, C-terminal subdomain"/>
    <property type="match status" value="1"/>
</dbReference>
<feature type="region of interest" description="Disordered" evidence="3">
    <location>
        <begin position="696"/>
        <end position="720"/>
    </location>
</feature>
<dbReference type="Gene3D" id="3.40.50.1010">
    <property type="entry name" value="5'-nuclease"/>
    <property type="match status" value="2"/>
</dbReference>
<evidence type="ECO:0000259" key="5">
    <source>
        <dbReference type="SMART" id="SM00485"/>
    </source>
</evidence>
<accession>A0A5C3Q4V9</accession>
<dbReference type="InterPro" id="IPR041177">
    <property type="entry name" value="GEN1_C"/>
</dbReference>
<dbReference type="EMBL" id="ML178852">
    <property type="protein sequence ID" value="TFK97012.1"/>
    <property type="molecule type" value="Genomic_DNA"/>
</dbReference>
<feature type="compositionally biased region" description="Low complexity" evidence="3">
    <location>
        <begin position="485"/>
        <end position="505"/>
    </location>
</feature>
<dbReference type="InterPro" id="IPR006084">
    <property type="entry name" value="XPG/Rad2"/>
</dbReference>
<organism evidence="6 7">
    <name type="scientific">Pterulicium gracile</name>
    <dbReference type="NCBI Taxonomy" id="1884261"/>
    <lineage>
        <taxon>Eukaryota</taxon>
        <taxon>Fungi</taxon>
        <taxon>Dikarya</taxon>
        <taxon>Basidiomycota</taxon>
        <taxon>Agaricomycotina</taxon>
        <taxon>Agaricomycetes</taxon>
        <taxon>Agaricomycetidae</taxon>
        <taxon>Agaricales</taxon>
        <taxon>Pleurotineae</taxon>
        <taxon>Pterulaceae</taxon>
        <taxon>Pterulicium</taxon>
    </lineage>
</organism>
<evidence type="ECO:0000256" key="1">
    <source>
        <dbReference type="ARBA" id="ARBA00022722"/>
    </source>
</evidence>
<evidence type="ECO:0008006" key="8">
    <source>
        <dbReference type="Google" id="ProtNLM"/>
    </source>
</evidence>
<feature type="domain" description="XPG N-terminal" evidence="5">
    <location>
        <begin position="1"/>
        <end position="104"/>
    </location>
</feature>
<feature type="compositionally biased region" description="Acidic residues" evidence="3">
    <location>
        <begin position="418"/>
        <end position="431"/>
    </location>
</feature>
<name>A0A5C3Q4V9_9AGAR</name>
<dbReference type="STRING" id="1884261.A0A5C3Q4V9"/>
<feature type="compositionally biased region" description="Acidic residues" evidence="3">
    <location>
        <begin position="859"/>
        <end position="868"/>
    </location>
</feature>
<feature type="compositionally biased region" description="Pro residues" evidence="3">
    <location>
        <begin position="621"/>
        <end position="632"/>
    </location>
</feature>
<dbReference type="CDD" id="cd09906">
    <property type="entry name" value="H3TH_YEN1"/>
    <property type="match status" value="1"/>
</dbReference>
<feature type="domain" description="XPG-I" evidence="4">
    <location>
        <begin position="112"/>
        <end position="180"/>
    </location>
</feature>
<keyword evidence="1" id="KW-0540">Nuclease</keyword>
<dbReference type="PANTHER" id="PTHR11081">
    <property type="entry name" value="FLAP ENDONUCLEASE FAMILY MEMBER"/>
    <property type="match status" value="1"/>
</dbReference>
<dbReference type="InterPro" id="IPR006086">
    <property type="entry name" value="XPG-I_dom"/>
</dbReference>
<dbReference type="SUPFAM" id="SSF47807">
    <property type="entry name" value="5' to 3' exonuclease, C-terminal subdomain"/>
    <property type="match status" value="1"/>
</dbReference>
<dbReference type="GO" id="GO:0006281">
    <property type="term" value="P:DNA repair"/>
    <property type="evidence" value="ECO:0007669"/>
    <property type="project" value="UniProtKB-ARBA"/>
</dbReference>
<keyword evidence="7" id="KW-1185">Reference proteome</keyword>
<evidence type="ECO:0000313" key="7">
    <source>
        <dbReference type="Proteomes" id="UP000305067"/>
    </source>
</evidence>